<reference evidence="2 3" key="1">
    <citation type="submission" date="2020-10" db="EMBL/GenBank/DDBJ databases">
        <title>Trueperella pecoris sp. nov. isolated from bovine and porcine specimens.</title>
        <authorList>
            <person name="Schoenecker L."/>
            <person name="Schnydrig P."/>
            <person name="Brodard I."/>
            <person name="Thomann A."/>
            <person name="Hemphill A."/>
            <person name="Rodriguez-Campos S."/>
            <person name="Perreten V."/>
            <person name="Jores J."/>
            <person name="Kittl S."/>
        </authorList>
    </citation>
    <scope>NUCLEOTIDE SEQUENCE [LARGE SCALE GENOMIC DNA]</scope>
    <source>
        <strain evidence="2 3">15A0121</strain>
    </source>
</reference>
<dbReference type="EMBL" id="CP063213">
    <property type="protein sequence ID" value="QOR46322.1"/>
    <property type="molecule type" value="Genomic_DNA"/>
</dbReference>
<evidence type="ECO:0000313" key="3">
    <source>
        <dbReference type="Proteomes" id="UP000595053"/>
    </source>
</evidence>
<evidence type="ECO:0000259" key="1">
    <source>
        <dbReference type="Pfam" id="PF13276"/>
    </source>
</evidence>
<evidence type="ECO:0000313" key="2">
    <source>
        <dbReference type="EMBL" id="QOR46322.1"/>
    </source>
</evidence>
<proteinExistence type="predicted"/>
<gene>
    <name evidence="2" type="ORF">INS88_03720</name>
</gene>
<dbReference type="Pfam" id="PF13276">
    <property type="entry name" value="HTH_21"/>
    <property type="match status" value="1"/>
</dbReference>
<name>A0A7M1QW33_9ACTO</name>
<dbReference type="AlphaFoldDB" id="A0A7M1QW33"/>
<dbReference type="Proteomes" id="UP000595053">
    <property type="component" value="Chromosome"/>
</dbReference>
<feature type="domain" description="HTH-like" evidence="1">
    <location>
        <begin position="3"/>
        <end position="46"/>
    </location>
</feature>
<accession>A0A7M1QW33</accession>
<dbReference type="InterPro" id="IPR025948">
    <property type="entry name" value="HTH-like_dom"/>
</dbReference>
<sequence length="60" mass="6995">MTFAASHRRWGYRRAWVKAREAGFDCGRDVVRRIWRQEGLRVFPRKGSQAAVSAPIHPWG</sequence>
<protein>
    <submittedName>
        <fullName evidence="2">Transposase</fullName>
    </submittedName>
</protein>
<keyword evidence="3" id="KW-1185">Reference proteome</keyword>
<organism evidence="2 3">
    <name type="scientific">Trueperella pecoris</name>
    <dbReference type="NCBI Taxonomy" id="2733571"/>
    <lineage>
        <taxon>Bacteria</taxon>
        <taxon>Bacillati</taxon>
        <taxon>Actinomycetota</taxon>
        <taxon>Actinomycetes</taxon>
        <taxon>Actinomycetales</taxon>
        <taxon>Actinomycetaceae</taxon>
        <taxon>Trueperella</taxon>
    </lineage>
</organism>